<accession>A0A074WZX7</accession>
<gene>
    <name evidence="1" type="ORF">M438DRAFT_370002</name>
</gene>
<proteinExistence type="predicted"/>
<organism evidence="1 2">
    <name type="scientific">Aureobasidium pullulans EXF-150</name>
    <dbReference type="NCBI Taxonomy" id="1043002"/>
    <lineage>
        <taxon>Eukaryota</taxon>
        <taxon>Fungi</taxon>
        <taxon>Dikarya</taxon>
        <taxon>Ascomycota</taxon>
        <taxon>Pezizomycotina</taxon>
        <taxon>Dothideomycetes</taxon>
        <taxon>Dothideomycetidae</taxon>
        <taxon>Dothideales</taxon>
        <taxon>Saccotheciaceae</taxon>
        <taxon>Aureobasidium</taxon>
    </lineage>
</organism>
<evidence type="ECO:0000313" key="2">
    <source>
        <dbReference type="Proteomes" id="UP000030706"/>
    </source>
</evidence>
<keyword evidence="2" id="KW-1185">Reference proteome</keyword>
<dbReference type="HOGENOM" id="CLU_818841_0_0_1"/>
<evidence type="ECO:0000313" key="1">
    <source>
        <dbReference type="EMBL" id="KEQ78750.1"/>
    </source>
</evidence>
<name>A0A074WZX7_AURPU</name>
<dbReference type="EMBL" id="KL585015">
    <property type="protein sequence ID" value="KEQ78750.1"/>
    <property type="molecule type" value="Genomic_DNA"/>
</dbReference>
<dbReference type="GeneID" id="40750454"/>
<dbReference type="AlphaFoldDB" id="A0A074WZX7"/>
<dbReference type="OrthoDB" id="10618452at2759"/>
<protein>
    <submittedName>
        <fullName evidence="1">Uncharacterized protein</fullName>
    </submittedName>
</protein>
<dbReference type="RefSeq" id="XP_029754937.1">
    <property type="nucleotide sequence ID" value="XM_029908148.1"/>
</dbReference>
<reference evidence="1 2" key="1">
    <citation type="journal article" date="2014" name="BMC Genomics">
        <title>Genome sequencing of four Aureobasidium pullulans varieties: biotechnological potential, stress tolerance, and description of new species.</title>
        <authorList>
            <person name="Gostin Ar C."/>
            <person name="Ohm R.A."/>
            <person name="Kogej T."/>
            <person name="Sonjak S."/>
            <person name="Turk M."/>
            <person name="Zajc J."/>
            <person name="Zalar P."/>
            <person name="Grube M."/>
            <person name="Sun H."/>
            <person name="Han J."/>
            <person name="Sharma A."/>
            <person name="Chiniquy J."/>
            <person name="Ngan C.Y."/>
            <person name="Lipzen A."/>
            <person name="Barry K."/>
            <person name="Grigoriev I.V."/>
            <person name="Gunde-Cimerman N."/>
        </authorList>
    </citation>
    <scope>NUCLEOTIDE SEQUENCE [LARGE SCALE GENOMIC DNA]</scope>
    <source>
        <strain evidence="1 2">EXF-150</strain>
    </source>
</reference>
<dbReference type="Proteomes" id="UP000030706">
    <property type="component" value="Unassembled WGS sequence"/>
</dbReference>
<sequence>MLPRRGCLASENPVLDLGQTKRRTLAIPAFHFSLLPWTTRSLSKILLYLLRSLFLFLKLHHSTPEPLTTTLSTNLTDNMARGPTRSLADKTTGALAAYNKTLKTLASPRPASITKRYAITFSRASGPVKPRSKYRKMKAATKSLFRQIYPLLETVELTGQYHIFATHKPSYHPIVFGTDVGHGAKNRAVSATITTIPERSEIYIWVRSLTGVTTDWASFKMFIEDLMKRRKNHVKLFVWAGMVQNRYLLQEAAALQAKFSPIAHGRLGYGMEIDVDQFVANKTDDGILHSLCRTFGRVNSGKMTVPEANAASRPSGRNTFNKEAGKIITNHGIFRDFIR</sequence>